<keyword evidence="4" id="KW-0805">Transcription regulation</keyword>
<dbReference type="SMART" id="SM00184">
    <property type="entry name" value="RING"/>
    <property type="match status" value="1"/>
</dbReference>
<feature type="compositionally biased region" description="Basic and acidic residues" evidence="7">
    <location>
        <begin position="21"/>
        <end position="30"/>
    </location>
</feature>
<dbReference type="STRING" id="1305764.R9P085"/>
<evidence type="ECO:0000256" key="7">
    <source>
        <dbReference type="SAM" id="MobiDB-lite"/>
    </source>
</evidence>
<evidence type="ECO:0000256" key="5">
    <source>
        <dbReference type="ARBA" id="ARBA00023163"/>
    </source>
</evidence>
<keyword evidence="6" id="KW-0862">Zinc</keyword>
<keyword evidence="6" id="KW-0863">Zinc-finger</keyword>
<dbReference type="InterPro" id="IPR001841">
    <property type="entry name" value="Znf_RING"/>
</dbReference>
<keyword evidence="10" id="KW-1185">Reference proteome</keyword>
<dbReference type="Pfam" id="PF13920">
    <property type="entry name" value="zf-C3HC4_3"/>
    <property type="match status" value="1"/>
</dbReference>
<dbReference type="GO" id="GO:0061630">
    <property type="term" value="F:ubiquitin protein ligase activity"/>
    <property type="evidence" value="ECO:0007669"/>
    <property type="project" value="UniProtKB-EC"/>
</dbReference>
<dbReference type="EMBL" id="DF238784">
    <property type="protein sequence ID" value="GAC94412.1"/>
    <property type="molecule type" value="Genomic_DNA"/>
</dbReference>
<dbReference type="SUPFAM" id="SSF57850">
    <property type="entry name" value="RING/U-box"/>
    <property type="match status" value="1"/>
</dbReference>
<evidence type="ECO:0000256" key="2">
    <source>
        <dbReference type="ARBA" id="ARBA00012483"/>
    </source>
</evidence>
<dbReference type="PANTHER" id="PTHR46077">
    <property type="entry name" value="E3 UBIQUITIN-PROTEIN LIGASE TOPORS"/>
    <property type="match status" value="1"/>
</dbReference>
<evidence type="ECO:0000259" key="8">
    <source>
        <dbReference type="PROSITE" id="PS50089"/>
    </source>
</evidence>
<dbReference type="HOGENOM" id="CLU_1019863_0_0_1"/>
<keyword evidence="5" id="KW-0804">Transcription</keyword>
<comment type="catalytic activity">
    <reaction evidence="1">
        <text>S-ubiquitinyl-[E2 ubiquitin-conjugating enzyme]-L-cysteine + [acceptor protein]-L-lysine = [E2 ubiquitin-conjugating enzyme]-L-cysteine + N(6)-ubiquitinyl-[acceptor protein]-L-lysine.</text>
        <dbReference type="EC" id="2.3.2.27"/>
    </reaction>
</comment>
<evidence type="ECO:0000256" key="3">
    <source>
        <dbReference type="ARBA" id="ARBA00022679"/>
    </source>
</evidence>
<feature type="domain" description="RING-type" evidence="8">
    <location>
        <begin position="58"/>
        <end position="98"/>
    </location>
</feature>
<organism evidence="9 10">
    <name type="scientific">Pseudozyma hubeiensis (strain SY62)</name>
    <name type="common">Yeast</name>
    <dbReference type="NCBI Taxonomy" id="1305764"/>
    <lineage>
        <taxon>Eukaryota</taxon>
        <taxon>Fungi</taxon>
        <taxon>Dikarya</taxon>
        <taxon>Basidiomycota</taxon>
        <taxon>Ustilaginomycotina</taxon>
        <taxon>Ustilaginomycetes</taxon>
        <taxon>Ustilaginales</taxon>
        <taxon>Ustilaginaceae</taxon>
        <taxon>Pseudozyma</taxon>
    </lineage>
</organism>
<evidence type="ECO:0000256" key="6">
    <source>
        <dbReference type="PROSITE-ProRule" id="PRU00175"/>
    </source>
</evidence>
<dbReference type="Proteomes" id="UP000014071">
    <property type="component" value="Unassembled WGS sequence"/>
</dbReference>
<keyword evidence="3" id="KW-0808">Transferase</keyword>
<dbReference type="AlphaFoldDB" id="R9P085"/>
<protein>
    <recommendedName>
        <fullName evidence="2">RING-type E3 ubiquitin transferase</fullName>
        <ecNumber evidence="2">2.3.2.27</ecNumber>
    </recommendedName>
</protein>
<dbReference type="InterPro" id="IPR013083">
    <property type="entry name" value="Znf_RING/FYVE/PHD"/>
</dbReference>
<feature type="compositionally biased region" description="Low complexity" evidence="7">
    <location>
        <begin position="131"/>
        <end position="141"/>
    </location>
</feature>
<reference evidence="10" key="1">
    <citation type="journal article" date="2013" name="Genome Announc.">
        <title>Draft genome sequence of the basidiomycetous yeast-like fungus Pseudozyma hubeiensis SY62, which produces an abundant amount of the biosurfactant mannosylerythritol lipids.</title>
        <authorList>
            <person name="Konishi M."/>
            <person name="Hatada Y."/>
            <person name="Horiuchi J."/>
        </authorList>
    </citation>
    <scope>NUCLEOTIDE SEQUENCE [LARGE SCALE GENOMIC DNA]</scope>
    <source>
        <strain evidence="10">SY62</strain>
    </source>
</reference>
<dbReference type="EC" id="2.3.2.27" evidence="2"/>
<dbReference type="PANTHER" id="PTHR46077:SF1">
    <property type="entry name" value="TOP1 BINDING ARGININE_SERINE RICH PROTEIN, E3 UBIQUITIN LIGASE"/>
    <property type="match status" value="1"/>
</dbReference>
<feature type="region of interest" description="Disordered" evidence="7">
    <location>
        <begin position="123"/>
        <end position="159"/>
    </location>
</feature>
<feature type="region of interest" description="Disordered" evidence="7">
    <location>
        <begin position="21"/>
        <end position="51"/>
    </location>
</feature>
<dbReference type="GeneID" id="24107278"/>
<dbReference type="OrthoDB" id="21204at2759"/>
<gene>
    <name evidence="9" type="ORF">PHSY_001983</name>
</gene>
<dbReference type="RefSeq" id="XP_012187999.1">
    <property type="nucleotide sequence ID" value="XM_012332609.1"/>
</dbReference>
<dbReference type="GO" id="GO:0008270">
    <property type="term" value="F:zinc ion binding"/>
    <property type="evidence" value="ECO:0007669"/>
    <property type="project" value="UniProtKB-KW"/>
</dbReference>
<dbReference type="Gene3D" id="3.30.40.10">
    <property type="entry name" value="Zinc/RING finger domain, C3HC4 (zinc finger)"/>
    <property type="match status" value="1"/>
</dbReference>
<dbReference type="PROSITE" id="PS50089">
    <property type="entry name" value="ZF_RING_2"/>
    <property type="match status" value="1"/>
</dbReference>
<proteinExistence type="predicted"/>
<name>R9P085_PSEHS</name>
<sequence length="273" mass="30516">MQPSASASAQHQHVIPYTHSAVDKGKRRALDCPTQDPPINAFDPEGEGDGDDDDDEWCLICHTTPIADRTFLPACLHSQFCFVCILRWIDIKRTCPLCLRPIGSFVIHSVRSDGDFLRYHLPPPPPSPLVRSAPTTTSASSSRREITTRVQRARSTRASHTDPLQTNVLAFRRFVYRNSLYAHHIGSNPRTGFSAAPTPARIKHDTRHVAGEIVARISTFLRRELSLFEGVDVEFVTKDPARELSSRNEKAPRCVQHDCADLKIVAAEAPFRC</sequence>
<evidence type="ECO:0000313" key="10">
    <source>
        <dbReference type="Proteomes" id="UP000014071"/>
    </source>
</evidence>
<accession>R9P085</accession>
<dbReference type="eggNOG" id="KOG0800">
    <property type="taxonomic scope" value="Eukaryota"/>
</dbReference>
<evidence type="ECO:0000256" key="4">
    <source>
        <dbReference type="ARBA" id="ARBA00023015"/>
    </source>
</evidence>
<dbReference type="GO" id="GO:0006513">
    <property type="term" value="P:protein monoubiquitination"/>
    <property type="evidence" value="ECO:0007669"/>
    <property type="project" value="TreeGrafter"/>
</dbReference>
<keyword evidence="6" id="KW-0479">Metal-binding</keyword>
<evidence type="ECO:0000313" key="9">
    <source>
        <dbReference type="EMBL" id="GAC94412.1"/>
    </source>
</evidence>
<evidence type="ECO:0000256" key="1">
    <source>
        <dbReference type="ARBA" id="ARBA00000900"/>
    </source>
</evidence>
<dbReference type="GO" id="GO:0000209">
    <property type="term" value="P:protein polyubiquitination"/>
    <property type="evidence" value="ECO:0007669"/>
    <property type="project" value="TreeGrafter"/>
</dbReference>